<dbReference type="RefSeq" id="WP_347439144.1">
    <property type="nucleotide sequence ID" value="NZ_CP089291.1"/>
</dbReference>
<dbReference type="InterPro" id="IPR025372">
    <property type="entry name" value="DUF4362"/>
</dbReference>
<dbReference type="Proteomes" id="UP000830167">
    <property type="component" value="Chromosome"/>
</dbReference>
<dbReference type="Pfam" id="PF14275">
    <property type="entry name" value="DUF4362"/>
    <property type="match status" value="1"/>
</dbReference>
<keyword evidence="3" id="KW-1185">Reference proteome</keyword>
<name>A0ABY4CPS2_9BACL</name>
<accession>A0ABY4CPS2</accession>
<keyword evidence="1" id="KW-0732">Signal</keyword>
<reference evidence="2" key="1">
    <citation type="submission" date="2021-12" db="EMBL/GenBank/DDBJ databases">
        <title>Alicyclobacillaceae gen. nov., sp. nov., isolated from chalcocite enrichment system.</title>
        <authorList>
            <person name="Jiang Z."/>
        </authorList>
    </citation>
    <scope>NUCLEOTIDE SEQUENCE</scope>
    <source>
        <strain evidence="2">MYW30-H2</strain>
    </source>
</reference>
<gene>
    <name evidence="2" type="ORF">LSG31_10145</name>
</gene>
<evidence type="ECO:0000256" key="1">
    <source>
        <dbReference type="SAM" id="SignalP"/>
    </source>
</evidence>
<feature type="chain" id="PRO_5046288678" evidence="1">
    <location>
        <begin position="22"/>
        <end position="155"/>
    </location>
</feature>
<dbReference type="EMBL" id="CP089291">
    <property type="protein sequence ID" value="UOF92477.1"/>
    <property type="molecule type" value="Genomic_DNA"/>
</dbReference>
<feature type="signal peptide" evidence="1">
    <location>
        <begin position="1"/>
        <end position="21"/>
    </location>
</feature>
<protein>
    <submittedName>
        <fullName evidence="2">DUF4362 domain-containing protein</fullName>
    </submittedName>
</protein>
<sequence>MKKFVALILFTIVGISLTGCSTNSSTKTTDKSLYPSDIAVKNGDVVDVHGKIINFSKFEKFLSNVTSNKKDKIRITAYTTEGDPIFYELNFNGKTVDYTFDNSRDGFNGLNKGKESTSCQGFDMKQTGRKTEYTLKGCSNTDIGNTFRFFIRKQY</sequence>
<dbReference type="PROSITE" id="PS51257">
    <property type="entry name" value="PROKAR_LIPOPROTEIN"/>
    <property type="match status" value="1"/>
</dbReference>
<evidence type="ECO:0000313" key="2">
    <source>
        <dbReference type="EMBL" id="UOF92477.1"/>
    </source>
</evidence>
<organism evidence="2 3">
    <name type="scientific">Fodinisporobacter ferrooxydans</name>
    <dbReference type="NCBI Taxonomy" id="2901836"/>
    <lineage>
        <taxon>Bacteria</taxon>
        <taxon>Bacillati</taxon>
        <taxon>Bacillota</taxon>
        <taxon>Bacilli</taxon>
        <taxon>Bacillales</taxon>
        <taxon>Alicyclobacillaceae</taxon>
        <taxon>Fodinisporobacter</taxon>
    </lineage>
</organism>
<proteinExistence type="predicted"/>
<evidence type="ECO:0000313" key="3">
    <source>
        <dbReference type="Proteomes" id="UP000830167"/>
    </source>
</evidence>